<keyword evidence="2" id="KW-1185">Reference proteome</keyword>
<organism evidence="1 2">
    <name type="scientific">Coprinopsis cinerea (strain Okayama-7 / 130 / ATCC MYA-4618 / FGSC 9003)</name>
    <name type="common">Inky cap fungus</name>
    <name type="synonym">Hormographiella aspergillata</name>
    <dbReference type="NCBI Taxonomy" id="240176"/>
    <lineage>
        <taxon>Eukaryota</taxon>
        <taxon>Fungi</taxon>
        <taxon>Dikarya</taxon>
        <taxon>Basidiomycota</taxon>
        <taxon>Agaricomycotina</taxon>
        <taxon>Agaricomycetes</taxon>
        <taxon>Agaricomycetidae</taxon>
        <taxon>Agaricales</taxon>
        <taxon>Agaricineae</taxon>
        <taxon>Psathyrellaceae</taxon>
        <taxon>Coprinopsis</taxon>
    </lineage>
</organism>
<protein>
    <submittedName>
        <fullName evidence="1">Uncharacterized protein</fullName>
    </submittedName>
</protein>
<dbReference type="STRING" id="240176.D6RPZ1"/>
<dbReference type="AlphaFoldDB" id="D6RPZ1"/>
<name>D6RPZ1_COPC7</name>
<proteinExistence type="predicted"/>
<evidence type="ECO:0000313" key="2">
    <source>
        <dbReference type="Proteomes" id="UP000001861"/>
    </source>
</evidence>
<reference evidence="1 2" key="1">
    <citation type="journal article" date="2010" name="Proc. Natl. Acad. Sci. U.S.A.">
        <title>Insights into evolution of multicellular fungi from the assembled chromosomes of the mushroom Coprinopsis cinerea (Coprinus cinereus).</title>
        <authorList>
            <person name="Stajich J.E."/>
            <person name="Wilke S.K."/>
            <person name="Ahren D."/>
            <person name="Au C.H."/>
            <person name="Birren B.W."/>
            <person name="Borodovsky M."/>
            <person name="Burns C."/>
            <person name="Canback B."/>
            <person name="Casselton L.A."/>
            <person name="Cheng C.K."/>
            <person name="Deng J."/>
            <person name="Dietrich F.S."/>
            <person name="Fargo D.C."/>
            <person name="Farman M.L."/>
            <person name="Gathman A.C."/>
            <person name="Goldberg J."/>
            <person name="Guigo R."/>
            <person name="Hoegger P.J."/>
            <person name="Hooker J.B."/>
            <person name="Huggins A."/>
            <person name="James T.Y."/>
            <person name="Kamada T."/>
            <person name="Kilaru S."/>
            <person name="Kodira C."/>
            <person name="Kues U."/>
            <person name="Kupfer D."/>
            <person name="Kwan H.S."/>
            <person name="Lomsadze A."/>
            <person name="Li W."/>
            <person name="Lilly W.W."/>
            <person name="Ma L.J."/>
            <person name="Mackey A.J."/>
            <person name="Manning G."/>
            <person name="Martin F."/>
            <person name="Muraguchi H."/>
            <person name="Natvig D.O."/>
            <person name="Palmerini H."/>
            <person name="Ramesh M.A."/>
            <person name="Rehmeyer C.J."/>
            <person name="Roe B.A."/>
            <person name="Shenoy N."/>
            <person name="Stanke M."/>
            <person name="Ter-Hovhannisyan V."/>
            <person name="Tunlid A."/>
            <person name="Velagapudi R."/>
            <person name="Vision T.J."/>
            <person name="Zeng Q."/>
            <person name="Zolan M.E."/>
            <person name="Pukkila P.J."/>
        </authorList>
    </citation>
    <scope>NUCLEOTIDE SEQUENCE [LARGE SCALE GENOMIC DNA]</scope>
    <source>
        <strain evidence="2">Okayama-7 / 130 / ATCC MYA-4618 / FGSC 9003</strain>
    </source>
</reference>
<dbReference type="Proteomes" id="UP000001861">
    <property type="component" value="Unassembled WGS sequence"/>
</dbReference>
<dbReference type="GeneID" id="9379309"/>
<evidence type="ECO:0000313" key="1">
    <source>
        <dbReference type="EMBL" id="EFI26911.1"/>
    </source>
</evidence>
<dbReference type="HOGENOM" id="CLU_1740428_0_0_1"/>
<dbReference type="KEGG" id="cci:CC1G_15312"/>
<dbReference type="VEuPathDB" id="FungiDB:CC1G_15312"/>
<dbReference type="EMBL" id="AACS02000010">
    <property type="protein sequence ID" value="EFI26911.1"/>
    <property type="molecule type" value="Genomic_DNA"/>
</dbReference>
<sequence length="150" mass="17321">MTPFKDVFRRLLGVQLGIIRDVWHNFSEREDSPDEDHRGEDNSPLFVVLEQVADMHEAIRDAYDDDYNIGEIWSMRNLGYKVIDAVPVAPKHPVGRTARMDRKDKARINAIQVQLVQLHRELSAVVLGGDVERRRTIKVLMSFTTLRGLR</sequence>
<dbReference type="RefSeq" id="XP_002910405.1">
    <property type="nucleotide sequence ID" value="XM_002910359.1"/>
</dbReference>
<comment type="caution">
    <text evidence="1">The sequence shown here is derived from an EMBL/GenBank/DDBJ whole genome shotgun (WGS) entry which is preliminary data.</text>
</comment>
<accession>D6RPZ1</accession>
<dbReference type="InParanoid" id="D6RPZ1"/>
<gene>
    <name evidence="1" type="ORF">CC1G_15312</name>
</gene>